<evidence type="ECO:0000256" key="2">
    <source>
        <dbReference type="ARBA" id="ARBA00022475"/>
    </source>
</evidence>
<feature type="transmembrane region" description="Helical" evidence="8">
    <location>
        <begin position="141"/>
        <end position="159"/>
    </location>
</feature>
<feature type="transmembrane region" description="Helical" evidence="8">
    <location>
        <begin position="21"/>
        <end position="42"/>
    </location>
</feature>
<organism evidence="9 10">
    <name type="scientific">Sphingomicrobium lutaoense</name>
    <dbReference type="NCBI Taxonomy" id="515949"/>
    <lineage>
        <taxon>Bacteria</taxon>
        <taxon>Pseudomonadati</taxon>
        <taxon>Pseudomonadota</taxon>
        <taxon>Alphaproteobacteria</taxon>
        <taxon>Sphingomonadales</taxon>
        <taxon>Sphingomonadaceae</taxon>
        <taxon>Sphingomicrobium</taxon>
    </lineage>
</organism>
<protein>
    <recommendedName>
        <fullName evidence="11">DUF2029 domain-containing protein</fullName>
    </recommendedName>
</protein>
<evidence type="ECO:0000256" key="8">
    <source>
        <dbReference type="SAM" id="Phobius"/>
    </source>
</evidence>
<evidence type="ECO:0000256" key="5">
    <source>
        <dbReference type="ARBA" id="ARBA00022989"/>
    </source>
</evidence>
<name>A0A839Z2V7_9SPHN</name>
<feature type="transmembrane region" description="Helical" evidence="8">
    <location>
        <begin position="308"/>
        <end position="335"/>
    </location>
</feature>
<evidence type="ECO:0008006" key="11">
    <source>
        <dbReference type="Google" id="ProtNLM"/>
    </source>
</evidence>
<comment type="caution">
    <text evidence="9">The sequence shown here is derived from an EMBL/GenBank/DDBJ whole genome shotgun (WGS) entry which is preliminary data.</text>
</comment>
<evidence type="ECO:0000313" key="10">
    <source>
        <dbReference type="Proteomes" id="UP000578569"/>
    </source>
</evidence>
<evidence type="ECO:0000256" key="7">
    <source>
        <dbReference type="ARBA" id="ARBA00024033"/>
    </source>
</evidence>
<dbReference type="RefSeq" id="WP_183933372.1">
    <property type="nucleotide sequence ID" value="NZ_JACICF010000001.1"/>
</dbReference>
<reference evidence="9 10" key="1">
    <citation type="submission" date="2020-08" db="EMBL/GenBank/DDBJ databases">
        <title>Genomic Encyclopedia of Type Strains, Phase IV (KMG-IV): sequencing the most valuable type-strain genomes for metagenomic binning, comparative biology and taxonomic classification.</title>
        <authorList>
            <person name="Goeker M."/>
        </authorList>
    </citation>
    <scope>NUCLEOTIDE SEQUENCE [LARGE SCALE GENOMIC DNA]</scope>
    <source>
        <strain evidence="9 10">DSM 24194</strain>
    </source>
</reference>
<keyword evidence="6 8" id="KW-0472">Membrane</keyword>
<keyword evidence="2" id="KW-1003">Cell membrane</keyword>
<evidence type="ECO:0000256" key="4">
    <source>
        <dbReference type="ARBA" id="ARBA00022692"/>
    </source>
</evidence>
<dbReference type="Pfam" id="PF09594">
    <property type="entry name" value="GT87"/>
    <property type="match status" value="1"/>
</dbReference>
<comment type="similarity">
    <text evidence="7">Belongs to the glycosyltransferase 87 family.</text>
</comment>
<feature type="transmembrane region" description="Helical" evidence="8">
    <location>
        <begin position="275"/>
        <end position="296"/>
    </location>
</feature>
<feature type="transmembrane region" description="Helical" evidence="8">
    <location>
        <begin position="211"/>
        <end position="232"/>
    </location>
</feature>
<keyword evidence="5 8" id="KW-1133">Transmembrane helix</keyword>
<keyword evidence="10" id="KW-1185">Reference proteome</keyword>
<comment type="subcellular location">
    <subcellularLocation>
        <location evidence="1">Cell membrane</location>
        <topology evidence="1">Multi-pass membrane protein</topology>
    </subcellularLocation>
</comment>
<keyword evidence="4 8" id="KW-0812">Transmembrane</keyword>
<dbReference type="GO" id="GO:0005886">
    <property type="term" value="C:plasma membrane"/>
    <property type="evidence" value="ECO:0007669"/>
    <property type="project" value="UniProtKB-SubCell"/>
</dbReference>
<sequence>MIEALRSGSWLTAERTARIAWLLLAAQALVLLAIFLTARGTIDWMGRPLGTDFSQLYAAGRMVLDGQAAEVWDWTAHGLVQQAVHGSDRVDLYGWHYPPPFLLVALMIGALPYLPALFLWQGMTLGGLGLLLRRTTQRRGAWLYLVAAPATFICIAHGHNGFLTALLMGGGLLLLDRRPFVAGLLFGALVYKPQFALILPPLLLALGAWRAIAGAALSSLLLIAVTLLVWGWPVWQAFVDSLPVTRAIILEEGRTGWFKIMSAFAGVRMLGGPVWLAYGVQALVTLIAIVAVVWLARRARPDLTAAGTAIASLLATPYLLDYDLVLLLVATFFLWRDVERQGALPYDRSFIALLWAAPLFARPLAIAASLPLGQITLLAALAMTLRRAEMRRNDNPAS</sequence>
<dbReference type="EMBL" id="JACICF010000001">
    <property type="protein sequence ID" value="MBB3764083.1"/>
    <property type="molecule type" value="Genomic_DNA"/>
</dbReference>
<proteinExistence type="inferred from homology"/>
<accession>A0A839Z2V7</accession>
<keyword evidence="3" id="KW-0808">Transferase</keyword>
<dbReference type="GO" id="GO:0016758">
    <property type="term" value="F:hexosyltransferase activity"/>
    <property type="evidence" value="ECO:0007669"/>
    <property type="project" value="InterPro"/>
</dbReference>
<dbReference type="AlphaFoldDB" id="A0A839Z2V7"/>
<feature type="transmembrane region" description="Helical" evidence="8">
    <location>
        <begin position="179"/>
        <end position="199"/>
    </location>
</feature>
<gene>
    <name evidence="9" type="ORF">FHS50_001106</name>
</gene>
<feature type="transmembrane region" description="Helical" evidence="8">
    <location>
        <begin position="355"/>
        <end position="382"/>
    </location>
</feature>
<feature type="transmembrane region" description="Helical" evidence="8">
    <location>
        <begin position="101"/>
        <end position="120"/>
    </location>
</feature>
<dbReference type="Proteomes" id="UP000578569">
    <property type="component" value="Unassembled WGS sequence"/>
</dbReference>
<evidence type="ECO:0000256" key="1">
    <source>
        <dbReference type="ARBA" id="ARBA00004651"/>
    </source>
</evidence>
<evidence type="ECO:0000256" key="3">
    <source>
        <dbReference type="ARBA" id="ARBA00022679"/>
    </source>
</evidence>
<evidence type="ECO:0000256" key="6">
    <source>
        <dbReference type="ARBA" id="ARBA00023136"/>
    </source>
</evidence>
<evidence type="ECO:0000313" key="9">
    <source>
        <dbReference type="EMBL" id="MBB3764083.1"/>
    </source>
</evidence>
<dbReference type="InterPro" id="IPR018584">
    <property type="entry name" value="GT87"/>
</dbReference>